<gene>
    <name evidence="1" type="ORF">Csp_A06290</name>
</gene>
<dbReference type="AlphaFoldDB" id="C9Y928"/>
<name>C9Y928_CURXX</name>
<proteinExistence type="predicted"/>
<organism evidence="1">
    <name type="scientific">Curvibacter symbiont subsp. Hydra magnipapillata</name>
    <dbReference type="NCBI Taxonomy" id="667019"/>
    <lineage>
        <taxon>Bacteria</taxon>
        <taxon>Pseudomonadati</taxon>
        <taxon>Pseudomonadota</taxon>
        <taxon>Betaproteobacteria</taxon>
        <taxon>Burkholderiales</taxon>
        <taxon>Comamonadaceae</taxon>
        <taxon>Curvibacter</taxon>
    </lineage>
</organism>
<sequence>MTNTKCIRSWSTELETDPETGEMILKFSEIFLQQEDWRMGDHIDFKKVKRGV</sequence>
<reference evidence="1" key="1">
    <citation type="journal article" date="2010" name="Nature">
        <title>The dynamic genome of Hydra.</title>
        <authorList>
            <person name="Chapman J.A."/>
            <person name="Kirkness E.F."/>
            <person name="Simakov O."/>
            <person name="Hampson S.E."/>
            <person name="Mitros T."/>
            <person name="Weinmaier T."/>
            <person name="Rattei T."/>
            <person name="Balasubramanian P.G."/>
            <person name="Borman J."/>
            <person name="Busam D."/>
            <person name="Disbennett K."/>
            <person name="Pfannkoch C."/>
            <person name="Sumin N."/>
            <person name="Sutton G."/>
            <person name="Viswanathan L."/>
            <person name="Walenz B."/>
            <person name="Goodstein D.M."/>
            <person name="Hellsten U."/>
            <person name="Kawashima T."/>
            <person name="Prochnik S.E."/>
            <person name="Putnam N.H."/>
            <person name="Shu S."/>
            <person name="Blumberg B."/>
            <person name="Dana C.E."/>
            <person name="Gee L."/>
            <person name="Kibler D.F."/>
            <person name="Law L."/>
            <person name="Lindgens D."/>
            <person name="Martinez D.E."/>
            <person name="Peng J."/>
            <person name="Wigge P.A."/>
            <person name="Bertulat B."/>
            <person name="Guder C."/>
            <person name="Nakamura Y."/>
            <person name="Ozbek S."/>
            <person name="Watanabe H."/>
            <person name="Khalturin K."/>
            <person name="Hemmrich G."/>
            <person name="Franke A."/>
            <person name="Augustin R."/>
            <person name="Fraune S."/>
            <person name="Hayakawa E."/>
            <person name="Hayakawa S."/>
            <person name="Hirose M."/>
            <person name="Hwang J."/>
            <person name="Ikeo K."/>
            <person name="Nishimiya-Fujisawa C."/>
            <person name="Ogura A."/>
            <person name="Takahashi T."/>
            <person name="Steinmetz P.R."/>
            <person name="Zhang X."/>
            <person name="Aufschnaiter R."/>
            <person name="Eder M.K."/>
            <person name="Gorny A.K."/>
            <person name="Salvenmoser W."/>
            <person name="Heimberg A.M."/>
            <person name="Wheeler B.M."/>
            <person name="Peterson K.J."/>
            <person name="Boettger A."/>
            <person name="Tischler P."/>
            <person name="Wolf A."/>
            <person name="Gojobori T."/>
            <person name="Remington K.A."/>
            <person name="Strausberg R.L."/>
            <person name="Venter J."/>
            <person name="Technau U."/>
            <person name="Hobmayer B."/>
            <person name="Bosch T.C."/>
            <person name="Holstein T.W."/>
            <person name="Fujisawa T."/>
            <person name="Bode H.R."/>
            <person name="David C.N."/>
            <person name="Rokhsar D.S."/>
            <person name="Steele R.E."/>
        </authorList>
    </citation>
    <scope>NUCLEOTIDE SEQUENCE</scope>
</reference>
<protein>
    <submittedName>
        <fullName evidence="1">Uncharacterized protein</fullName>
    </submittedName>
</protein>
<accession>C9Y928</accession>
<dbReference type="EMBL" id="FN543104">
    <property type="protein sequence ID" value="CBA28242.1"/>
    <property type="molecule type" value="Genomic_DNA"/>
</dbReference>
<evidence type="ECO:0000313" key="1">
    <source>
        <dbReference type="EMBL" id="CBA28242.1"/>
    </source>
</evidence>